<dbReference type="RefSeq" id="WP_188743363.1">
    <property type="nucleotide sequence ID" value="NZ_BAABFW010000085.1"/>
</dbReference>
<sequence length="162" mass="17698">MQRILDLRITRWQWKLLYVLGVLLAGWIVGGVVGAMGAPYLAQIIAGAITDVAGLLLGARIFRGRGEPVDPPRPWWQMTARPPLSRRLGILFLVLTVMSVATMFIAVFAPSAAAPAADVPVVIVALLEYAAIAWLYLNSAVRLGLPVPPREPKFRPKVRLKP</sequence>
<reference evidence="2" key="2">
    <citation type="submission" date="2020-09" db="EMBL/GenBank/DDBJ databases">
        <authorList>
            <person name="Sun Q."/>
            <person name="Zhou Y."/>
        </authorList>
    </citation>
    <scope>NUCLEOTIDE SEQUENCE</scope>
    <source>
        <strain evidence="2">CGMCC 1.8984</strain>
    </source>
</reference>
<feature type="transmembrane region" description="Helical" evidence="1">
    <location>
        <begin position="40"/>
        <end position="59"/>
    </location>
</feature>
<evidence type="ECO:0000313" key="2">
    <source>
        <dbReference type="EMBL" id="GGJ82123.1"/>
    </source>
</evidence>
<proteinExistence type="predicted"/>
<evidence type="ECO:0000256" key="1">
    <source>
        <dbReference type="SAM" id="Phobius"/>
    </source>
</evidence>
<reference evidence="2" key="1">
    <citation type="journal article" date="2014" name="Int. J. Syst. Evol. Microbiol.">
        <title>Complete genome sequence of Corynebacterium casei LMG S-19264T (=DSM 44701T), isolated from a smear-ripened cheese.</title>
        <authorList>
            <consortium name="US DOE Joint Genome Institute (JGI-PGF)"/>
            <person name="Walter F."/>
            <person name="Albersmeier A."/>
            <person name="Kalinowski J."/>
            <person name="Ruckert C."/>
        </authorList>
    </citation>
    <scope>NUCLEOTIDE SEQUENCE</scope>
    <source>
        <strain evidence="2">CGMCC 1.8984</strain>
    </source>
</reference>
<dbReference type="AlphaFoldDB" id="A0A917US89"/>
<organism evidence="2 3">
    <name type="scientific">Agromyces bauzanensis</name>
    <dbReference type="NCBI Taxonomy" id="1308924"/>
    <lineage>
        <taxon>Bacteria</taxon>
        <taxon>Bacillati</taxon>
        <taxon>Actinomycetota</taxon>
        <taxon>Actinomycetes</taxon>
        <taxon>Micrococcales</taxon>
        <taxon>Microbacteriaceae</taxon>
        <taxon>Agromyces</taxon>
    </lineage>
</organism>
<evidence type="ECO:0000313" key="3">
    <source>
        <dbReference type="Proteomes" id="UP000636956"/>
    </source>
</evidence>
<gene>
    <name evidence="2" type="ORF">GCM10011372_20680</name>
</gene>
<feature type="transmembrane region" description="Helical" evidence="1">
    <location>
        <begin position="121"/>
        <end position="145"/>
    </location>
</feature>
<feature type="transmembrane region" description="Helical" evidence="1">
    <location>
        <begin position="88"/>
        <end position="109"/>
    </location>
</feature>
<keyword evidence="1" id="KW-0472">Membrane</keyword>
<name>A0A917US89_9MICO</name>
<accession>A0A917US89</accession>
<dbReference type="Proteomes" id="UP000636956">
    <property type="component" value="Unassembled WGS sequence"/>
</dbReference>
<feature type="transmembrane region" description="Helical" evidence="1">
    <location>
        <begin position="12"/>
        <end position="34"/>
    </location>
</feature>
<keyword evidence="1" id="KW-1133">Transmembrane helix</keyword>
<protein>
    <submittedName>
        <fullName evidence="2">Uncharacterized protein</fullName>
    </submittedName>
</protein>
<dbReference type="EMBL" id="BMMD01000011">
    <property type="protein sequence ID" value="GGJ82123.1"/>
    <property type="molecule type" value="Genomic_DNA"/>
</dbReference>
<comment type="caution">
    <text evidence="2">The sequence shown here is derived from an EMBL/GenBank/DDBJ whole genome shotgun (WGS) entry which is preliminary data.</text>
</comment>
<keyword evidence="1" id="KW-0812">Transmembrane</keyword>
<keyword evidence="3" id="KW-1185">Reference proteome</keyword>